<dbReference type="EMBL" id="JAYMYQ010000005">
    <property type="protein sequence ID" value="KAK7330845.1"/>
    <property type="molecule type" value="Genomic_DNA"/>
</dbReference>
<dbReference type="SUPFAM" id="SSF56112">
    <property type="entry name" value="Protein kinase-like (PK-like)"/>
    <property type="match status" value="1"/>
</dbReference>
<dbReference type="AlphaFoldDB" id="A0AAN9QAJ5"/>
<dbReference type="InterPro" id="IPR050823">
    <property type="entry name" value="Plant_Ser_Thr_Prot_Kinase"/>
</dbReference>
<reference evidence="12 13" key="1">
    <citation type="submission" date="2024-01" db="EMBL/GenBank/DDBJ databases">
        <title>The genomes of 5 underutilized Papilionoideae crops provide insights into root nodulation and disease resistanc.</title>
        <authorList>
            <person name="Jiang F."/>
        </authorList>
    </citation>
    <scope>NUCLEOTIDE SEQUENCE [LARGE SCALE GENOMIC DNA]</scope>
    <source>
        <strain evidence="12">LVBAO_FW01</strain>
        <tissue evidence="12">Leaves</tissue>
    </source>
</reference>
<dbReference type="Gene3D" id="1.10.510.10">
    <property type="entry name" value="Transferase(Phosphotransferase) domain 1"/>
    <property type="match status" value="1"/>
</dbReference>
<dbReference type="GO" id="GO:0005524">
    <property type="term" value="F:ATP binding"/>
    <property type="evidence" value="ECO:0007669"/>
    <property type="project" value="UniProtKB-UniRule"/>
</dbReference>
<dbReference type="InterPro" id="IPR008271">
    <property type="entry name" value="Ser/Thr_kinase_AS"/>
</dbReference>
<keyword evidence="2" id="KW-1003">Cell membrane</keyword>
<organism evidence="12 13">
    <name type="scientific">Canavalia gladiata</name>
    <name type="common">Sword bean</name>
    <name type="synonym">Dolichos gladiatus</name>
    <dbReference type="NCBI Taxonomy" id="3824"/>
    <lineage>
        <taxon>Eukaryota</taxon>
        <taxon>Viridiplantae</taxon>
        <taxon>Streptophyta</taxon>
        <taxon>Embryophyta</taxon>
        <taxon>Tracheophyta</taxon>
        <taxon>Spermatophyta</taxon>
        <taxon>Magnoliopsida</taxon>
        <taxon>eudicotyledons</taxon>
        <taxon>Gunneridae</taxon>
        <taxon>Pentapetalae</taxon>
        <taxon>rosids</taxon>
        <taxon>fabids</taxon>
        <taxon>Fabales</taxon>
        <taxon>Fabaceae</taxon>
        <taxon>Papilionoideae</taxon>
        <taxon>50 kb inversion clade</taxon>
        <taxon>NPAAA clade</taxon>
        <taxon>indigoferoid/millettioid clade</taxon>
        <taxon>Phaseoleae</taxon>
        <taxon>Canavalia</taxon>
    </lineage>
</organism>
<dbReference type="Proteomes" id="UP001367508">
    <property type="component" value="Unassembled WGS sequence"/>
</dbReference>
<dbReference type="FunFam" id="1.10.510.10:FF:000095">
    <property type="entry name" value="protein STRUBBELIG-RECEPTOR FAMILY 8"/>
    <property type="match status" value="1"/>
</dbReference>
<gene>
    <name evidence="12" type="ORF">VNO77_25049</name>
</gene>
<protein>
    <recommendedName>
        <fullName evidence="11">Protein kinase domain-containing protein</fullName>
    </recommendedName>
</protein>
<evidence type="ECO:0000256" key="4">
    <source>
        <dbReference type="ARBA" id="ARBA00022679"/>
    </source>
</evidence>
<feature type="binding site" evidence="8">
    <location>
        <position position="100"/>
    </location>
    <ligand>
        <name>ATP</name>
        <dbReference type="ChEBI" id="CHEBI:30616"/>
    </ligand>
</feature>
<dbReference type="PROSITE" id="PS00107">
    <property type="entry name" value="PROTEIN_KINASE_ATP"/>
    <property type="match status" value="1"/>
</dbReference>
<keyword evidence="2" id="KW-0472">Membrane</keyword>
<evidence type="ECO:0000256" key="8">
    <source>
        <dbReference type="PROSITE-ProRule" id="PRU10141"/>
    </source>
</evidence>
<evidence type="ECO:0000313" key="13">
    <source>
        <dbReference type="Proteomes" id="UP001367508"/>
    </source>
</evidence>
<evidence type="ECO:0000256" key="3">
    <source>
        <dbReference type="ARBA" id="ARBA00022527"/>
    </source>
</evidence>
<evidence type="ECO:0000256" key="6">
    <source>
        <dbReference type="ARBA" id="ARBA00022777"/>
    </source>
</evidence>
<proteinExistence type="inferred from homology"/>
<keyword evidence="13" id="KW-1185">Reference proteome</keyword>
<sequence>MKCFFFKEKSKSAPELQKKKDPAINRATNSTGSVSSPKSVKDLYRERENTFRVFTSQELRDATNNFNKMLKIGEGGFGSVYKGSITPPGGKGDPIVVAVKRLNTRGFQGHKEWLAEVQFLGIVNHPNLVKLLGYCSVDGERGVQRLLVYEFMPNGSLEDHLFSKSRPTLPWTTRLEIMLGAAQGLAYLHGGLEIQVIYRDFKSSNVLLDADFHPKLSDFGLAREGPQGDQTHVSTAVVGTQGYAAPEYIETGHLKVQSDMWSFGVVLYEILTGRRSLERNRPTAEQKLLDWVKQYPADTSRFSMIMDPRLRGLYSPSAARKIAKLADSCLKKNPEDRPPMSHIVESLKQALQYSEASNTSQDIAESSSRSKLMIDLVVLFGQNLIWEIVNNFVLKHNILMGKSTNYNTIRHASFTRHGSPHPHCYVNMGLELNCTVGKITDEKRNINTVEVEPEGGSFDVLIEMKLGLAMLKAHIELMLLEMEDELIGPVIALQSTGE</sequence>
<dbReference type="PROSITE" id="PS00108">
    <property type="entry name" value="PROTEIN_KINASE_ST"/>
    <property type="match status" value="1"/>
</dbReference>
<dbReference type="Pfam" id="PF07714">
    <property type="entry name" value="PK_Tyr_Ser-Thr"/>
    <property type="match status" value="1"/>
</dbReference>
<evidence type="ECO:0000256" key="5">
    <source>
        <dbReference type="ARBA" id="ARBA00022741"/>
    </source>
</evidence>
<evidence type="ECO:0000313" key="12">
    <source>
        <dbReference type="EMBL" id="KAK7330845.1"/>
    </source>
</evidence>
<comment type="similarity">
    <text evidence="9">Belongs to the protein kinase superfamily.</text>
</comment>
<dbReference type="InterPro" id="IPR000719">
    <property type="entry name" value="Prot_kinase_dom"/>
</dbReference>
<keyword evidence="3 9" id="KW-0723">Serine/threonine-protein kinase</keyword>
<dbReference type="CDD" id="cd14066">
    <property type="entry name" value="STKc_IRAK"/>
    <property type="match status" value="1"/>
</dbReference>
<evidence type="ECO:0000259" key="11">
    <source>
        <dbReference type="PROSITE" id="PS50011"/>
    </source>
</evidence>
<dbReference type="GO" id="GO:0005886">
    <property type="term" value="C:plasma membrane"/>
    <property type="evidence" value="ECO:0007669"/>
    <property type="project" value="UniProtKB-SubCell"/>
</dbReference>
<evidence type="ECO:0000256" key="10">
    <source>
        <dbReference type="SAM" id="MobiDB-lite"/>
    </source>
</evidence>
<dbReference type="Gene3D" id="3.30.200.20">
    <property type="entry name" value="Phosphorylase Kinase, domain 1"/>
    <property type="match status" value="1"/>
</dbReference>
<evidence type="ECO:0000256" key="7">
    <source>
        <dbReference type="ARBA" id="ARBA00022840"/>
    </source>
</evidence>
<keyword evidence="6" id="KW-0418">Kinase</keyword>
<feature type="domain" description="Protein kinase" evidence="11">
    <location>
        <begin position="66"/>
        <end position="351"/>
    </location>
</feature>
<feature type="compositionally biased region" description="Polar residues" evidence="10">
    <location>
        <begin position="26"/>
        <end position="38"/>
    </location>
</feature>
<feature type="region of interest" description="Disordered" evidence="10">
    <location>
        <begin position="8"/>
        <end position="39"/>
    </location>
</feature>
<comment type="subcellular location">
    <subcellularLocation>
        <location evidence="1">Cell membrane</location>
    </subcellularLocation>
</comment>
<dbReference type="InterPro" id="IPR011009">
    <property type="entry name" value="Kinase-like_dom_sf"/>
</dbReference>
<dbReference type="InterPro" id="IPR017441">
    <property type="entry name" value="Protein_kinase_ATP_BS"/>
</dbReference>
<keyword evidence="7 8" id="KW-0067">ATP-binding</keyword>
<dbReference type="InterPro" id="IPR001245">
    <property type="entry name" value="Ser-Thr/Tyr_kinase_cat_dom"/>
</dbReference>
<dbReference type="PANTHER" id="PTHR45621">
    <property type="entry name" value="OS01G0588500 PROTEIN-RELATED"/>
    <property type="match status" value="1"/>
</dbReference>
<feature type="compositionally biased region" description="Basic and acidic residues" evidence="10">
    <location>
        <begin position="8"/>
        <end position="23"/>
    </location>
</feature>
<keyword evidence="5 8" id="KW-0547">Nucleotide-binding</keyword>
<evidence type="ECO:0000256" key="9">
    <source>
        <dbReference type="RuleBase" id="RU000304"/>
    </source>
</evidence>
<name>A0AAN9QAJ5_CANGL</name>
<dbReference type="GO" id="GO:0004674">
    <property type="term" value="F:protein serine/threonine kinase activity"/>
    <property type="evidence" value="ECO:0007669"/>
    <property type="project" value="UniProtKB-KW"/>
</dbReference>
<evidence type="ECO:0000256" key="1">
    <source>
        <dbReference type="ARBA" id="ARBA00004236"/>
    </source>
</evidence>
<accession>A0AAN9QAJ5</accession>
<comment type="caution">
    <text evidence="12">The sequence shown here is derived from an EMBL/GenBank/DDBJ whole genome shotgun (WGS) entry which is preliminary data.</text>
</comment>
<dbReference type="PROSITE" id="PS50011">
    <property type="entry name" value="PROTEIN_KINASE_DOM"/>
    <property type="match status" value="1"/>
</dbReference>
<keyword evidence="4" id="KW-0808">Transferase</keyword>
<evidence type="ECO:0000256" key="2">
    <source>
        <dbReference type="ARBA" id="ARBA00022475"/>
    </source>
</evidence>